<dbReference type="PANTHER" id="PTHR10824:SF4">
    <property type="entry name" value="ACYL-COENZYME A THIOESTERASE 1-LIKE"/>
    <property type="match status" value="1"/>
</dbReference>
<evidence type="ECO:0000313" key="5">
    <source>
        <dbReference type="EMBL" id="OZI51842.1"/>
    </source>
</evidence>
<dbReference type="Proteomes" id="UP000216913">
    <property type="component" value="Unassembled WGS sequence"/>
</dbReference>
<dbReference type="GO" id="GO:0006637">
    <property type="term" value="P:acyl-CoA metabolic process"/>
    <property type="evidence" value="ECO:0007669"/>
    <property type="project" value="InterPro"/>
</dbReference>
<dbReference type="InterPro" id="IPR014940">
    <property type="entry name" value="BAAT_C"/>
</dbReference>
<feature type="active site" description="Charge relay system" evidence="2">
    <location>
        <position position="389"/>
    </location>
</feature>
<accession>A0A261TRP4</accession>
<keyword evidence="5" id="KW-0378">Hydrolase</keyword>
<dbReference type="InterPro" id="IPR016662">
    <property type="entry name" value="Acyl-CoA_thioEstase_long-chain"/>
</dbReference>
<evidence type="ECO:0000256" key="1">
    <source>
        <dbReference type="ARBA" id="ARBA00006538"/>
    </source>
</evidence>
<dbReference type="InterPro" id="IPR006862">
    <property type="entry name" value="Thio_Ohase/aa_AcTrfase"/>
</dbReference>
<dbReference type="Pfam" id="PF08840">
    <property type="entry name" value="BAAT_C"/>
    <property type="match status" value="2"/>
</dbReference>
<dbReference type="OrthoDB" id="8922993at2"/>
<keyword evidence="6" id="KW-1185">Reference proteome</keyword>
<organism evidence="5 6">
    <name type="scientific">Bordetella genomosp. 5</name>
    <dbReference type="NCBI Taxonomy" id="1395608"/>
    <lineage>
        <taxon>Bacteria</taxon>
        <taxon>Pseudomonadati</taxon>
        <taxon>Pseudomonadota</taxon>
        <taxon>Betaproteobacteria</taxon>
        <taxon>Burkholderiales</taxon>
        <taxon>Alcaligenaceae</taxon>
        <taxon>Bordetella</taxon>
    </lineage>
</organism>
<feature type="domain" description="BAAT/Acyl-CoA thioester hydrolase C-terminal" evidence="4">
    <location>
        <begin position="209"/>
        <end position="267"/>
    </location>
</feature>
<comment type="similarity">
    <text evidence="1">Belongs to the C/M/P thioester hydrolase family.</text>
</comment>
<dbReference type="GO" id="GO:0006631">
    <property type="term" value="P:fatty acid metabolic process"/>
    <property type="evidence" value="ECO:0007669"/>
    <property type="project" value="TreeGrafter"/>
</dbReference>
<dbReference type="PANTHER" id="PTHR10824">
    <property type="entry name" value="ACYL-COENZYME A THIOESTERASE-RELATED"/>
    <property type="match status" value="1"/>
</dbReference>
<protein>
    <submittedName>
        <fullName evidence="5">Acyl-CoA thioester hydrolase</fullName>
    </submittedName>
</protein>
<dbReference type="Gene3D" id="2.60.40.2240">
    <property type="entry name" value="Acyl-CoA thioester hydrolase/BAAT N-terminal domain"/>
    <property type="match status" value="1"/>
</dbReference>
<feature type="domain" description="Acyl-CoA thioester hydrolase/bile acid-CoA amino acid N-acetyltransferase" evidence="3">
    <location>
        <begin position="31"/>
        <end position="145"/>
    </location>
</feature>
<feature type="active site" description="Charge relay system" evidence="2">
    <location>
        <position position="354"/>
    </location>
</feature>
<dbReference type="EMBL" id="NEVP01000006">
    <property type="protein sequence ID" value="OZI51842.1"/>
    <property type="molecule type" value="Genomic_DNA"/>
</dbReference>
<evidence type="ECO:0000313" key="6">
    <source>
        <dbReference type="Proteomes" id="UP000216913"/>
    </source>
</evidence>
<dbReference type="GO" id="GO:0047617">
    <property type="term" value="F:fatty acyl-CoA hydrolase activity"/>
    <property type="evidence" value="ECO:0007669"/>
    <property type="project" value="TreeGrafter"/>
</dbReference>
<feature type="domain" description="BAAT/Acyl-CoA thioester hydrolase C-terminal" evidence="4">
    <location>
        <begin position="334"/>
        <end position="439"/>
    </location>
</feature>
<dbReference type="InterPro" id="IPR042490">
    <property type="entry name" value="Thio_Ohase/BAAT_N"/>
</dbReference>
<evidence type="ECO:0000259" key="4">
    <source>
        <dbReference type="Pfam" id="PF08840"/>
    </source>
</evidence>
<comment type="caution">
    <text evidence="5">The sequence shown here is derived from an EMBL/GenBank/DDBJ whole genome shotgun (WGS) entry which is preliminary data.</text>
</comment>
<sequence>MSQDVLTHPATAPCGRPALRVEPADALVDVRRRIVASGLPAGRVSLQSRLRHPDGSEWQANAEFEVGADGVLDLDAMAPVAGDWDAMDPMAVVWALRRTAAPVTPSLSDETRALSVDLTLHWPGASLQTQLVQRFEAEGVIRRELDGPLSGTRYTPAGPGPHPVIVVFNGSGGGVARQRAALYAARGYEAVALGYFKSPGRPDHISDTPLEYFEAALDWVHAELEPARGFVALTGQSRGGELSLLLGARFPQRVSAVIAYVPSAVVHGTLRAGRAGQPPGEPAWTWRGEPLASVWDGNPLADWSAFEARDAGTAPVRQAPSFVSAQRHAPSVAAARIPVERISGPVMLVSGTDDGFWPSSFYASEIAYTLYRHEHAWPVEHVRCEGAGHAIGIPNLPATLIAKPHPVAGVVLDGGGTARLNAEANRASWAAVQRFLREASA</sequence>
<evidence type="ECO:0000259" key="3">
    <source>
        <dbReference type="Pfam" id="PF04775"/>
    </source>
</evidence>
<dbReference type="SUPFAM" id="SSF53474">
    <property type="entry name" value="alpha/beta-Hydrolases"/>
    <property type="match status" value="1"/>
</dbReference>
<name>A0A261TRP4_9BORD</name>
<dbReference type="RefSeq" id="WP_094799796.1">
    <property type="nucleotide sequence ID" value="NZ_NEVP01000006.1"/>
</dbReference>
<dbReference type="AlphaFoldDB" id="A0A261TRP4"/>
<dbReference type="Gene3D" id="3.40.50.1820">
    <property type="entry name" value="alpha/beta hydrolase"/>
    <property type="match status" value="1"/>
</dbReference>
<proteinExistence type="inferred from homology"/>
<feature type="active site" description="Charge relay system" evidence="2">
    <location>
        <position position="237"/>
    </location>
</feature>
<dbReference type="PIRSF" id="PIRSF016521">
    <property type="entry name" value="Acyl-CoA_hydro"/>
    <property type="match status" value="1"/>
</dbReference>
<dbReference type="Pfam" id="PF04775">
    <property type="entry name" value="Bile_Hydr_Trans"/>
    <property type="match status" value="1"/>
</dbReference>
<dbReference type="InterPro" id="IPR029058">
    <property type="entry name" value="AB_hydrolase_fold"/>
</dbReference>
<gene>
    <name evidence="5" type="ORF">CAL25_09975</name>
</gene>
<reference evidence="5 6" key="1">
    <citation type="submission" date="2017-05" db="EMBL/GenBank/DDBJ databases">
        <title>Complete and WGS of Bordetella genogroups.</title>
        <authorList>
            <person name="Spilker T."/>
            <person name="LiPuma J."/>
        </authorList>
    </citation>
    <scope>NUCLEOTIDE SEQUENCE [LARGE SCALE GENOMIC DNA]</scope>
    <source>
        <strain evidence="5 6">AU10456</strain>
    </source>
</reference>
<evidence type="ECO:0000256" key="2">
    <source>
        <dbReference type="PIRSR" id="PIRSR016521-1"/>
    </source>
</evidence>